<dbReference type="AlphaFoldDB" id="A0AAD7FM22"/>
<proteinExistence type="predicted"/>
<accession>A0AAD7FM22</accession>
<comment type="caution">
    <text evidence="1">The sequence shown here is derived from an EMBL/GenBank/DDBJ whole genome shotgun (WGS) entry which is preliminary data.</text>
</comment>
<evidence type="ECO:0000313" key="1">
    <source>
        <dbReference type="EMBL" id="KAJ7631768.1"/>
    </source>
</evidence>
<gene>
    <name evidence="1" type="ORF">B0H17DRAFT_1150163</name>
</gene>
<organism evidence="1 2">
    <name type="scientific">Mycena rosella</name>
    <name type="common">Pink bonnet</name>
    <name type="synonym">Agaricus rosellus</name>
    <dbReference type="NCBI Taxonomy" id="1033263"/>
    <lineage>
        <taxon>Eukaryota</taxon>
        <taxon>Fungi</taxon>
        <taxon>Dikarya</taxon>
        <taxon>Basidiomycota</taxon>
        <taxon>Agaricomycotina</taxon>
        <taxon>Agaricomycetes</taxon>
        <taxon>Agaricomycetidae</taxon>
        <taxon>Agaricales</taxon>
        <taxon>Marasmiineae</taxon>
        <taxon>Mycenaceae</taxon>
        <taxon>Mycena</taxon>
    </lineage>
</organism>
<evidence type="ECO:0000313" key="2">
    <source>
        <dbReference type="Proteomes" id="UP001221757"/>
    </source>
</evidence>
<reference evidence="1" key="1">
    <citation type="submission" date="2023-03" db="EMBL/GenBank/DDBJ databases">
        <title>Massive genome expansion in bonnet fungi (Mycena s.s.) driven by repeated elements and novel gene families across ecological guilds.</title>
        <authorList>
            <consortium name="Lawrence Berkeley National Laboratory"/>
            <person name="Harder C.B."/>
            <person name="Miyauchi S."/>
            <person name="Viragh M."/>
            <person name="Kuo A."/>
            <person name="Thoen E."/>
            <person name="Andreopoulos B."/>
            <person name="Lu D."/>
            <person name="Skrede I."/>
            <person name="Drula E."/>
            <person name="Henrissat B."/>
            <person name="Morin E."/>
            <person name="Kohler A."/>
            <person name="Barry K."/>
            <person name="LaButti K."/>
            <person name="Morin E."/>
            <person name="Salamov A."/>
            <person name="Lipzen A."/>
            <person name="Mereny Z."/>
            <person name="Hegedus B."/>
            <person name="Baldrian P."/>
            <person name="Stursova M."/>
            <person name="Weitz H."/>
            <person name="Taylor A."/>
            <person name="Grigoriev I.V."/>
            <person name="Nagy L.G."/>
            <person name="Martin F."/>
            <person name="Kauserud H."/>
        </authorList>
    </citation>
    <scope>NUCLEOTIDE SEQUENCE</scope>
    <source>
        <strain evidence="1">CBHHK067</strain>
    </source>
</reference>
<keyword evidence="2" id="KW-1185">Reference proteome</keyword>
<dbReference type="Proteomes" id="UP001221757">
    <property type="component" value="Unassembled WGS sequence"/>
</dbReference>
<sequence>MPLARLKLTLRRPQSRSGTRGRLWRSSKVLHDLPHCSRFTEVPKKVEQHIKPKGTRWIPVRLAAIPHRWRVNPSVGNTAGDAPVKLLAYQSSAALLQSDPSNQVCKQSSPNTHLTWAAWYIKTPSATQRSTLQDLSCPLILNQDFGTGCKTHFFVQVPSPACRVVGAYNYPDFHQDHPDNEPSTASCLHRSITPYRAHQDPGSLELMLAITSSRAHQIAGSREDDDE</sequence>
<dbReference type="EMBL" id="JARKIE010000508">
    <property type="protein sequence ID" value="KAJ7631768.1"/>
    <property type="molecule type" value="Genomic_DNA"/>
</dbReference>
<protein>
    <submittedName>
        <fullName evidence="1">Uncharacterized protein</fullName>
    </submittedName>
</protein>
<name>A0AAD7FM22_MYCRO</name>